<dbReference type="InterPro" id="IPR048365">
    <property type="entry name" value="TNP-like_RNaseH_N"/>
</dbReference>
<dbReference type="GO" id="GO:0008270">
    <property type="term" value="F:zinc ion binding"/>
    <property type="evidence" value="ECO:0007669"/>
    <property type="project" value="UniProtKB-KW"/>
</dbReference>
<dbReference type="HOGENOM" id="CLU_389926_0_0_1"/>
<keyword evidence="4 5" id="KW-0238">DNA-binding</keyword>
<dbReference type="EnsemblMetazoa" id="CapteT203340">
    <property type="protein sequence ID" value="CapteP203340"/>
    <property type="gene ID" value="CapteG203340"/>
</dbReference>
<dbReference type="PANTHER" id="PTHR46927:SF3">
    <property type="entry name" value="THAP-TYPE DOMAIN-CONTAINING PROTEIN"/>
    <property type="match status" value="1"/>
</dbReference>
<protein>
    <recommendedName>
        <fullName evidence="7">THAP-type domain-containing protein</fullName>
    </recommendedName>
</protein>
<keyword evidence="10" id="KW-1185">Reference proteome</keyword>
<dbReference type="EMBL" id="AMQN01000635">
    <property type="status" value="NOT_ANNOTATED_CDS"/>
    <property type="molecule type" value="Genomic_DNA"/>
</dbReference>
<evidence type="ECO:0000256" key="5">
    <source>
        <dbReference type="PROSITE-ProRule" id="PRU00309"/>
    </source>
</evidence>
<evidence type="ECO:0000313" key="8">
    <source>
        <dbReference type="EMBL" id="ELU15399.1"/>
    </source>
</evidence>
<dbReference type="GO" id="GO:0003677">
    <property type="term" value="F:DNA binding"/>
    <property type="evidence" value="ECO:0007669"/>
    <property type="project" value="UniProtKB-UniRule"/>
</dbReference>
<evidence type="ECO:0000256" key="6">
    <source>
        <dbReference type="SAM" id="MobiDB-lite"/>
    </source>
</evidence>
<evidence type="ECO:0000256" key="1">
    <source>
        <dbReference type="ARBA" id="ARBA00022723"/>
    </source>
</evidence>
<evidence type="ECO:0000256" key="3">
    <source>
        <dbReference type="ARBA" id="ARBA00022833"/>
    </source>
</evidence>
<dbReference type="Pfam" id="PF05485">
    <property type="entry name" value="THAP"/>
    <property type="match status" value="1"/>
</dbReference>
<dbReference type="SMART" id="SM00980">
    <property type="entry name" value="THAP"/>
    <property type="match status" value="1"/>
</dbReference>
<dbReference type="PANTHER" id="PTHR46927">
    <property type="entry name" value="AGAP005574-PA"/>
    <property type="match status" value="1"/>
</dbReference>
<reference evidence="8 10" key="2">
    <citation type="journal article" date="2013" name="Nature">
        <title>Insights into bilaterian evolution from three spiralian genomes.</title>
        <authorList>
            <person name="Simakov O."/>
            <person name="Marletaz F."/>
            <person name="Cho S.J."/>
            <person name="Edsinger-Gonzales E."/>
            <person name="Havlak P."/>
            <person name="Hellsten U."/>
            <person name="Kuo D.H."/>
            <person name="Larsson T."/>
            <person name="Lv J."/>
            <person name="Arendt D."/>
            <person name="Savage R."/>
            <person name="Osoegawa K."/>
            <person name="de Jong P."/>
            <person name="Grimwood J."/>
            <person name="Chapman J.A."/>
            <person name="Shapiro H."/>
            <person name="Aerts A."/>
            <person name="Otillar R.P."/>
            <person name="Terry A.Y."/>
            <person name="Boore J.L."/>
            <person name="Grigoriev I.V."/>
            <person name="Lindberg D.R."/>
            <person name="Seaver E.C."/>
            <person name="Weisblat D.A."/>
            <person name="Putnam N.H."/>
            <person name="Rokhsar D.S."/>
        </authorList>
    </citation>
    <scope>NUCLEOTIDE SEQUENCE</scope>
    <source>
        <strain evidence="8 10">I ESC-2004</strain>
    </source>
</reference>
<organism evidence="8">
    <name type="scientific">Capitella teleta</name>
    <name type="common">Polychaete worm</name>
    <dbReference type="NCBI Taxonomy" id="283909"/>
    <lineage>
        <taxon>Eukaryota</taxon>
        <taxon>Metazoa</taxon>
        <taxon>Spiralia</taxon>
        <taxon>Lophotrochozoa</taxon>
        <taxon>Annelida</taxon>
        <taxon>Polychaeta</taxon>
        <taxon>Sedentaria</taxon>
        <taxon>Scolecida</taxon>
        <taxon>Capitellidae</taxon>
        <taxon>Capitella</taxon>
    </lineage>
</organism>
<dbReference type="STRING" id="283909.R7V9X4"/>
<proteinExistence type="predicted"/>
<reference evidence="10" key="1">
    <citation type="submission" date="2012-12" db="EMBL/GenBank/DDBJ databases">
        <authorList>
            <person name="Hellsten U."/>
            <person name="Grimwood J."/>
            <person name="Chapman J.A."/>
            <person name="Shapiro H."/>
            <person name="Aerts A."/>
            <person name="Otillar R.P."/>
            <person name="Terry A.Y."/>
            <person name="Boore J.L."/>
            <person name="Simakov O."/>
            <person name="Marletaz F."/>
            <person name="Cho S.-J."/>
            <person name="Edsinger-Gonzales E."/>
            <person name="Havlak P."/>
            <person name="Kuo D.-H."/>
            <person name="Larsson T."/>
            <person name="Lv J."/>
            <person name="Arendt D."/>
            <person name="Savage R."/>
            <person name="Osoegawa K."/>
            <person name="de Jong P."/>
            <person name="Lindberg D.R."/>
            <person name="Seaver E.C."/>
            <person name="Weisblat D.A."/>
            <person name="Putnam N.H."/>
            <person name="Grigoriev I.V."/>
            <person name="Rokhsar D.S."/>
        </authorList>
    </citation>
    <scope>NUCLEOTIDE SEQUENCE</scope>
    <source>
        <strain evidence="10">I ESC-2004</strain>
    </source>
</reference>
<dbReference type="PROSITE" id="PS50950">
    <property type="entry name" value="ZF_THAP"/>
    <property type="match status" value="1"/>
</dbReference>
<dbReference type="OrthoDB" id="6775048at2759"/>
<dbReference type="AlphaFoldDB" id="R7V9X4"/>
<sequence length="708" mass="81125">MWGPAKDSFDSEINALELPPSVPQPSPSVEPALDAEPSVNAENDVNMNDDTEEDDQIMTPADKHNYNTSAMVATLLHQVFTLYVFTVVCVSDDDVIKCCSVSVERLHDARVTNTMGRVTEDVIAPAFLQEVLNSVRNHRQLPLYWYYQALHVDYIFEYDDQLICKVHIPILDDECIHGLLLNDDVRQKTCPVEHLSSIDPSYSIKEIGYNKFVGFTGDNSYIYRCPNAKPQFPFNEPERLQKWISRVSREDKKNRSQWRSKKHNKVCSKHFVETDFYKCLDRPQLRPNAVSSIFPEYPPHKQPKPTWVVRRKSYLESDSDFEDDKGEELIEGDYVIVKVKGKLRDVNYIARVDQLGNEYEGIFLKKTTSKDGSFFFVPYEDDGASFAASDVIRKLPTPNHPSGRQKSDYGSLAFEPAGLWNKWHQGAYTRRGHSAAANERECNLNDESAFRRACKSPSPAVMPSSTASPSKKYLKRLVNNLRVKNTRMKKRLNLQQEQQAVELKLSDIKDYLSKHILGRVLNFILSQVRMSGKKKKCRCWFPHEKSFALSLLPSSVKTYRMMRQLFHLPSEKTLMRRVERLDIYPGFCENFLNLFKIRVDQMPVESKLCSIVFDEVALKCGVTYDAVRDEVEGFEDFGCLGGTKHVASHATVFMVRGLEAYNIMGFYGSTQTNRMIRAPEQKARDQGFPLLILINPIIILHTTIDSST</sequence>
<dbReference type="Pfam" id="PF21787">
    <property type="entry name" value="TNP-like_RNaseH_N"/>
    <property type="match status" value="1"/>
</dbReference>
<evidence type="ECO:0000313" key="10">
    <source>
        <dbReference type="Proteomes" id="UP000014760"/>
    </source>
</evidence>
<evidence type="ECO:0000256" key="2">
    <source>
        <dbReference type="ARBA" id="ARBA00022771"/>
    </source>
</evidence>
<keyword evidence="3" id="KW-0862">Zinc</keyword>
<accession>R7V9X4</accession>
<dbReference type="InterPro" id="IPR006612">
    <property type="entry name" value="THAP_Znf"/>
</dbReference>
<evidence type="ECO:0000313" key="9">
    <source>
        <dbReference type="EnsemblMetazoa" id="CapteP203340"/>
    </source>
</evidence>
<evidence type="ECO:0000256" key="4">
    <source>
        <dbReference type="ARBA" id="ARBA00023125"/>
    </source>
</evidence>
<dbReference type="Proteomes" id="UP000014760">
    <property type="component" value="Unassembled WGS sequence"/>
</dbReference>
<keyword evidence="1" id="KW-0479">Metal-binding</keyword>
<feature type="compositionally biased region" description="Acidic residues" evidence="6">
    <location>
        <begin position="47"/>
        <end position="56"/>
    </location>
</feature>
<dbReference type="EMBL" id="KB293808">
    <property type="protein sequence ID" value="ELU15399.1"/>
    <property type="molecule type" value="Genomic_DNA"/>
</dbReference>
<evidence type="ECO:0000259" key="7">
    <source>
        <dbReference type="PROSITE" id="PS50950"/>
    </source>
</evidence>
<keyword evidence="2 5" id="KW-0863">Zinc-finger</keyword>
<gene>
    <name evidence="8" type="ORF">CAPTEDRAFT_203340</name>
</gene>
<feature type="domain" description="THAP-type" evidence="7">
    <location>
        <begin position="204"/>
        <end position="294"/>
    </location>
</feature>
<dbReference type="SUPFAM" id="SSF57716">
    <property type="entry name" value="Glucocorticoid receptor-like (DNA-binding domain)"/>
    <property type="match status" value="1"/>
</dbReference>
<dbReference type="InterPro" id="IPR052224">
    <property type="entry name" value="THAP_domain_protein"/>
</dbReference>
<name>R7V9X4_CAPTE</name>
<reference evidence="9" key="3">
    <citation type="submission" date="2015-06" db="UniProtKB">
        <authorList>
            <consortium name="EnsemblMetazoa"/>
        </authorList>
    </citation>
    <scope>IDENTIFICATION</scope>
</reference>
<feature type="region of interest" description="Disordered" evidence="6">
    <location>
        <begin position="1"/>
        <end position="57"/>
    </location>
</feature>